<name>A9E9M8_9FLAO</name>
<comment type="caution">
    <text evidence="1">The sequence shown here is derived from an EMBL/GenBank/DDBJ whole genome shotgun (WGS) entry which is preliminary data.</text>
</comment>
<dbReference type="PROSITE" id="PS51257">
    <property type="entry name" value="PROKAR_LIPOPROTEIN"/>
    <property type="match status" value="1"/>
</dbReference>
<dbReference type="HOGENOM" id="CLU_1466379_0_0_10"/>
<evidence type="ECO:0000313" key="1">
    <source>
        <dbReference type="EMBL" id="EDP94687.1"/>
    </source>
</evidence>
<dbReference type="STRING" id="391587.KAOT1_00385"/>
<dbReference type="AlphaFoldDB" id="A9E9M8"/>
<evidence type="ECO:0008006" key="3">
    <source>
        <dbReference type="Google" id="ProtNLM"/>
    </source>
</evidence>
<evidence type="ECO:0000313" key="2">
    <source>
        <dbReference type="Proteomes" id="UP000002945"/>
    </source>
</evidence>
<protein>
    <recommendedName>
        <fullName evidence="3">Lipoprotein</fullName>
    </recommendedName>
</protein>
<dbReference type="RefSeq" id="WP_007092661.1">
    <property type="nucleotide sequence ID" value="NZ_CP142125.1"/>
</dbReference>
<dbReference type="Proteomes" id="UP000002945">
    <property type="component" value="Unassembled WGS sequence"/>
</dbReference>
<dbReference type="EMBL" id="ABIB01000014">
    <property type="protein sequence ID" value="EDP94687.1"/>
    <property type="molecule type" value="Genomic_DNA"/>
</dbReference>
<gene>
    <name evidence="1" type="ORF">KAOT1_00385</name>
</gene>
<reference evidence="1 2" key="1">
    <citation type="journal article" date="2011" name="J. Bacteriol.">
        <title>Genome sequence of the algicidal bacterium Kordia algicida OT-1.</title>
        <authorList>
            <person name="Lee H.S."/>
            <person name="Kang S.G."/>
            <person name="Kwon K.K."/>
            <person name="Lee J.H."/>
            <person name="Kim S.J."/>
        </authorList>
    </citation>
    <scope>NUCLEOTIDE SEQUENCE [LARGE SCALE GENOMIC DNA]</scope>
    <source>
        <strain evidence="1 2">OT-1</strain>
    </source>
</reference>
<keyword evidence="2" id="KW-1185">Reference proteome</keyword>
<accession>A9E9M8</accession>
<proteinExistence type="predicted"/>
<organism evidence="1 2">
    <name type="scientific">Kordia algicida OT-1</name>
    <dbReference type="NCBI Taxonomy" id="391587"/>
    <lineage>
        <taxon>Bacteria</taxon>
        <taxon>Pseudomonadati</taxon>
        <taxon>Bacteroidota</taxon>
        <taxon>Flavobacteriia</taxon>
        <taxon>Flavobacteriales</taxon>
        <taxon>Flavobacteriaceae</taxon>
        <taxon>Kordia</taxon>
    </lineage>
</organism>
<sequence>MNLIRLIILCLLFLSCKTQKETLLKEVNNNLTEHIIESNREKVSQKGTDRYLSNEIKYVTTVLRKDFFEKIDKKNIKKANLIESLNGFSDNNYSAILHIDENIYTYKRYESNESLLFKKISLKEFMNDKINYRAESCILSKMINEDLSELLDDNLTTRFDYTIYITQINGKNNIKTMSLKDICW</sequence>